<evidence type="ECO:0000259" key="3">
    <source>
        <dbReference type="Pfam" id="PF02826"/>
    </source>
</evidence>
<proteinExistence type="predicted"/>
<dbReference type="SUPFAM" id="SSF51735">
    <property type="entry name" value="NAD(P)-binding Rossmann-fold domains"/>
    <property type="match status" value="1"/>
</dbReference>
<accession>A0A1G7TJ01</accession>
<organism evidence="4 5">
    <name type="scientific">Pseudonocardia oroxyli</name>
    <dbReference type="NCBI Taxonomy" id="366584"/>
    <lineage>
        <taxon>Bacteria</taxon>
        <taxon>Bacillati</taxon>
        <taxon>Actinomycetota</taxon>
        <taxon>Actinomycetes</taxon>
        <taxon>Pseudonocardiales</taxon>
        <taxon>Pseudonocardiaceae</taxon>
        <taxon>Pseudonocardia</taxon>
    </lineage>
</organism>
<dbReference type="Proteomes" id="UP000198967">
    <property type="component" value="Unassembled WGS sequence"/>
</dbReference>
<dbReference type="GO" id="GO:0016491">
    <property type="term" value="F:oxidoreductase activity"/>
    <property type="evidence" value="ECO:0007669"/>
    <property type="project" value="UniProtKB-KW"/>
</dbReference>
<dbReference type="RefSeq" id="WP_093085808.1">
    <property type="nucleotide sequence ID" value="NZ_FNBE01000011.1"/>
</dbReference>
<name>A0A1G7TJ01_PSEOR</name>
<feature type="domain" description="D-isomer specific 2-hydroxyacid dehydrogenase NAD-binding" evidence="3">
    <location>
        <begin position="114"/>
        <end position="285"/>
    </location>
</feature>
<dbReference type="STRING" id="366584.SAMN05216377_11128"/>
<dbReference type="CDD" id="cd05300">
    <property type="entry name" value="2-Hacid_dh_1"/>
    <property type="match status" value="1"/>
</dbReference>
<keyword evidence="2" id="KW-0520">NAD</keyword>
<dbReference type="InterPro" id="IPR006140">
    <property type="entry name" value="D-isomer_DH_NAD-bd"/>
</dbReference>
<dbReference type="EMBL" id="FNBE01000011">
    <property type="protein sequence ID" value="SDG34510.1"/>
    <property type="molecule type" value="Genomic_DNA"/>
</dbReference>
<evidence type="ECO:0000313" key="4">
    <source>
        <dbReference type="EMBL" id="SDG34510.1"/>
    </source>
</evidence>
<dbReference type="SUPFAM" id="SSF52283">
    <property type="entry name" value="Formate/glycerate dehydrogenase catalytic domain-like"/>
    <property type="match status" value="1"/>
</dbReference>
<reference evidence="4 5" key="1">
    <citation type="submission" date="2016-10" db="EMBL/GenBank/DDBJ databases">
        <authorList>
            <person name="de Groot N.N."/>
        </authorList>
    </citation>
    <scope>NUCLEOTIDE SEQUENCE [LARGE SCALE GENOMIC DNA]</scope>
    <source>
        <strain evidence="4 5">CGMCC 4.3143</strain>
    </source>
</reference>
<dbReference type="GO" id="GO:0051287">
    <property type="term" value="F:NAD binding"/>
    <property type="evidence" value="ECO:0007669"/>
    <property type="project" value="InterPro"/>
</dbReference>
<dbReference type="PANTHER" id="PTHR43333:SF1">
    <property type="entry name" value="D-ISOMER SPECIFIC 2-HYDROXYACID DEHYDROGENASE NAD-BINDING DOMAIN-CONTAINING PROTEIN"/>
    <property type="match status" value="1"/>
</dbReference>
<dbReference type="PANTHER" id="PTHR43333">
    <property type="entry name" value="2-HACID_DH_C DOMAIN-CONTAINING PROTEIN"/>
    <property type="match status" value="1"/>
</dbReference>
<evidence type="ECO:0000256" key="1">
    <source>
        <dbReference type="ARBA" id="ARBA00023002"/>
    </source>
</evidence>
<gene>
    <name evidence="4" type="ORF">SAMN05216377_11128</name>
</gene>
<keyword evidence="5" id="KW-1185">Reference proteome</keyword>
<evidence type="ECO:0000313" key="5">
    <source>
        <dbReference type="Proteomes" id="UP000198967"/>
    </source>
</evidence>
<protein>
    <submittedName>
        <fullName evidence="4">Phosphoglycerate dehydrogenase</fullName>
    </submittedName>
</protein>
<keyword evidence="1" id="KW-0560">Oxidoreductase</keyword>
<sequence>MTNLTRARRRVELVHVFHPSVARALDRFPGLLGGRRIRVLPDERAFADALPEIEVLFAINPPRGRWGSASRLRLVQLGSVGVDHLLPAPGLPASVVIANAAGSTSGPMAEYVVGQLLFLVKRFAAAGENQRRRRWAMHAPGVLAGRRVTVLGYGPVGSRVCALLAPFSVELSVVVRRPRPVEGAPRVYGTDDLLGVLRETDDLVLALPRTPATRGIIGAAELETMPRHGHVVNVARGGLVDEDALVTALRAGELAGAALDTVDEEPPGADSPLWDCPDLFLGGHSSWTTPRRDEEIVRTLATNLDRLETGRPLINSVDREHGYPVSPLPAGVGACEGGAR</sequence>
<dbReference type="Gene3D" id="3.40.50.720">
    <property type="entry name" value="NAD(P)-binding Rossmann-like Domain"/>
    <property type="match status" value="2"/>
</dbReference>
<dbReference type="OrthoDB" id="4324715at2"/>
<evidence type="ECO:0000256" key="2">
    <source>
        <dbReference type="ARBA" id="ARBA00023027"/>
    </source>
</evidence>
<dbReference type="InterPro" id="IPR036291">
    <property type="entry name" value="NAD(P)-bd_dom_sf"/>
</dbReference>
<dbReference type="AlphaFoldDB" id="A0A1G7TJ01"/>
<dbReference type="Pfam" id="PF02826">
    <property type="entry name" value="2-Hacid_dh_C"/>
    <property type="match status" value="1"/>
</dbReference>